<protein>
    <submittedName>
        <fullName evidence="1">Uncharacterized protein</fullName>
    </submittedName>
</protein>
<sequence length="34" mass="3845">MSSREEREIAPPFLVQLAQRCAAVAEGQTEQNER</sequence>
<dbReference type="EMBL" id="CP002831">
    <property type="protein sequence ID" value="AFC26562.1"/>
    <property type="molecule type" value="Genomic_DNA"/>
</dbReference>
<evidence type="ECO:0000313" key="2">
    <source>
        <dbReference type="Proteomes" id="UP000007519"/>
    </source>
</evidence>
<organism evidence="1 2">
    <name type="scientific">Saprospira grandis (strain Lewin)</name>
    <dbReference type="NCBI Taxonomy" id="984262"/>
    <lineage>
        <taxon>Bacteria</taxon>
        <taxon>Pseudomonadati</taxon>
        <taxon>Bacteroidota</taxon>
        <taxon>Saprospiria</taxon>
        <taxon>Saprospirales</taxon>
        <taxon>Saprospiraceae</taxon>
        <taxon>Saprospira</taxon>
    </lineage>
</organism>
<gene>
    <name evidence="1" type="ordered locus">SGRA_3846</name>
</gene>
<accession>H6L602</accession>
<name>H6L602_SAPGL</name>
<reference evidence="1 2" key="1">
    <citation type="journal article" date="2012" name="Stand. Genomic Sci.">
        <title>Complete genome sequencing and analysis of Saprospira grandis str. Lewin, a predatory marine bacterium.</title>
        <authorList>
            <person name="Saw J.H."/>
            <person name="Yuryev A."/>
            <person name="Kanbe M."/>
            <person name="Hou S."/>
            <person name="Young A.G."/>
            <person name="Aizawa S."/>
            <person name="Alam M."/>
        </authorList>
    </citation>
    <scope>NUCLEOTIDE SEQUENCE [LARGE SCALE GENOMIC DNA]</scope>
    <source>
        <strain evidence="1 2">Lewin</strain>
    </source>
</reference>
<keyword evidence="2" id="KW-1185">Reference proteome</keyword>
<dbReference type="Proteomes" id="UP000007519">
    <property type="component" value="Chromosome"/>
</dbReference>
<dbReference type="KEGG" id="sgn:SGRA_3846"/>
<dbReference type="HOGENOM" id="CLU_3375920_0_0_10"/>
<dbReference type="AlphaFoldDB" id="H6L602"/>
<evidence type="ECO:0000313" key="1">
    <source>
        <dbReference type="EMBL" id="AFC26562.1"/>
    </source>
</evidence>
<proteinExistence type="predicted"/>